<dbReference type="Gramene" id="ORGLA01G0409800.1">
    <property type="protein sequence ID" value="ORGLA01G0409800.1"/>
    <property type="gene ID" value="ORGLA01G0409800"/>
</dbReference>
<dbReference type="HOGENOM" id="CLU_2982308_0_0_1"/>
<evidence type="ECO:0000313" key="3">
    <source>
        <dbReference type="Proteomes" id="UP000007306"/>
    </source>
</evidence>
<keyword evidence="3" id="KW-1185">Reference proteome</keyword>
<accession>I1Q2H6</accession>
<reference evidence="2" key="1">
    <citation type="submission" date="2015-06" db="UniProtKB">
        <authorList>
            <consortium name="EnsemblPlants"/>
        </authorList>
    </citation>
    <scope>IDENTIFICATION</scope>
</reference>
<sequence length="58" mass="6625">MAPPHGADRGPMIDDEIDESSETKIDEAATRRTAWSRPSTSRTRPTHRPSRRRPRGDR</sequence>
<dbReference type="Gramene" id="ORGLA06G0133900.1">
    <property type="protein sequence ID" value="ORGLA06G0133900.1"/>
    <property type="gene ID" value="ORGLA06G0133900"/>
</dbReference>
<organism evidence="2 3">
    <name type="scientific">Oryza glaberrima</name>
    <name type="common">African rice</name>
    <dbReference type="NCBI Taxonomy" id="4538"/>
    <lineage>
        <taxon>Eukaryota</taxon>
        <taxon>Viridiplantae</taxon>
        <taxon>Streptophyta</taxon>
        <taxon>Embryophyta</taxon>
        <taxon>Tracheophyta</taxon>
        <taxon>Spermatophyta</taxon>
        <taxon>Magnoliopsida</taxon>
        <taxon>Liliopsida</taxon>
        <taxon>Poales</taxon>
        <taxon>Poaceae</taxon>
        <taxon>BOP clade</taxon>
        <taxon>Oryzoideae</taxon>
        <taxon>Oryzeae</taxon>
        <taxon>Oryzinae</taxon>
        <taxon>Oryza</taxon>
    </lineage>
</organism>
<evidence type="ECO:0000256" key="1">
    <source>
        <dbReference type="SAM" id="MobiDB-lite"/>
    </source>
</evidence>
<dbReference type="AlphaFoldDB" id="I1Q2H6"/>
<feature type="region of interest" description="Disordered" evidence="1">
    <location>
        <begin position="1"/>
        <end position="58"/>
    </location>
</feature>
<name>I1Q2H6_ORYGL</name>
<protein>
    <submittedName>
        <fullName evidence="2">Uncharacterized protein</fullName>
    </submittedName>
</protein>
<feature type="compositionally biased region" description="Basic and acidic residues" evidence="1">
    <location>
        <begin position="21"/>
        <end position="30"/>
    </location>
</feature>
<feature type="compositionally biased region" description="Low complexity" evidence="1">
    <location>
        <begin position="31"/>
        <end position="43"/>
    </location>
</feature>
<dbReference type="EnsemblPlants" id="ORGLA01G0409800.1">
    <property type="protein sequence ID" value="ORGLA01G0409800.1"/>
    <property type="gene ID" value="ORGLA01G0409800"/>
</dbReference>
<evidence type="ECO:0000313" key="2">
    <source>
        <dbReference type="EnsemblPlants" id="ORGLA06G0133900.1"/>
    </source>
</evidence>
<dbReference type="Proteomes" id="UP000007306">
    <property type="component" value="Chromosome 6"/>
</dbReference>
<reference evidence="2 3" key="2">
    <citation type="submission" date="2018-04" db="EMBL/GenBank/DDBJ databases">
        <title>OglaRS2 (Oryza glaberrima Reference Sequence Version 2).</title>
        <authorList>
            <person name="Zhang J."/>
            <person name="Kudrna D."/>
            <person name="Lee S."/>
            <person name="Talag J."/>
            <person name="Rajasekar S."/>
            <person name="Wing R.A."/>
        </authorList>
    </citation>
    <scope>NUCLEOTIDE SEQUENCE [LARGE SCALE GENOMIC DNA]</scope>
    <source>
        <strain evidence="2 3">cv. IRGC 96717</strain>
    </source>
</reference>
<feature type="compositionally biased region" description="Basic and acidic residues" evidence="1">
    <location>
        <begin position="1"/>
        <end position="12"/>
    </location>
</feature>
<dbReference type="EnsemblPlants" id="ORGLA06G0133900.1">
    <property type="protein sequence ID" value="ORGLA06G0133900.1"/>
    <property type="gene ID" value="ORGLA06G0133900"/>
</dbReference>
<proteinExistence type="predicted"/>
<feature type="compositionally biased region" description="Basic residues" evidence="1">
    <location>
        <begin position="44"/>
        <end position="58"/>
    </location>
</feature>